<keyword evidence="2" id="KW-1185">Reference proteome</keyword>
<comment type="caution">
    <text evidence="1">The sequence shown here is derived from an EMBL/GenBank/DDBJ whole genome shotgun (WGS) entry which is preliminary data.</text>
</comment>
<gene>
    <name evidence="1" type="ORF">EV182_004100</name>
</gene>
<dbReference type="Proteomes" id="UP001145114">
    <property type="component" value="Unassembled WGS sequence"/>
</dbReference>
<proteinExistence type="predicted"/>
<dbReference type="EMBL" id="JAMZIH010006334">
    <property type="protein sequence ID" value="KAJ1674033.1"/>
    <property type="molecule type" value="Genomic_DNA"/>
</dbReference>
<name>A0ACC1HG11_9FUNG</name>
<accession>A0ACC1HG11</accession>
<sequence length="736" mass="83263">MTEGRRGTEILEELKAATEGGEMEQSLEIYSKLRRLECAPSPDSKYEWVTVIRSLRRSLRRKYVADSRASRSSTAASGDGGGGKDIANMDFSALVSALADGDAVTRRRSWRRAIPRVILCIIDDMDRWGLRIGSSEVTDRVYFLRELGDWRGSLAAWEDGVRRQDEYINTQPLQNDSFILGIAAHNFAIAAAVDSGDAEQVKWVYQESVKAVNRGRRHLPENGTTGLNSYTFQYLFSRAAVNCRLGLGFIEQVTEDATRAIPYSDSNTWLVIFRPLLRLALQGSSSERDEALHRIVRPMLVDTIPKFPAQLRASIAVLLFSECRRFRRFEVADKVFGALPAEIRRCNDGAVWNSYLTCKVSEAVAARRDVGGDRQDPMARVEALAQHMKRYDNVDLNIHTKSTLLWGLARLGRHREAAEYFSRNRELHSSVVAVDIFVRVLLLESPHEGRLDNADVFWDAIRKLSAATTTNCRPKQGPPRVIDARIINSVLKVLVSRAERLPSEVREEMYRWLLDNSHPQDFYALTTSIGACIEFGWIDSTLEYYQQLFEAHGASRNLIVVTKRVLRALAKLDVMEMPCTGARPGTQQLRSRHNHTAMTTPSSRPANVADFLSDFPRSRDFIGRYLDASQLPIAYATLMRALLELRGRWDAADNCQDLTDRAISLLSRMREALLPEHTPCMSAYNLLLARMLRTGDFRYAQQLRVWILSDLTRGGGGPATKEYVKSTRKLLSQLRR</sequence>
<organism evidence="1 2">
    <name type="scientific">Spiromyces aspiralis</name>
    <dbReference type="NCBI Taxonomy" id="68401"/>
    <lineage>
        <taxon>Eukaryota</taxon>
        <taxon>Fungi</taxon>
        <taxon>Fungi incertae sedis</taxon>
        <taxon>Zoopagomycota</taxon>
        <taxon>Kickxellomycotina</taxon>
        <taxon>Kickxellomycetes</taxon>
        <taxon>Kickxellales</taxon>
        <taxon>Kickxellaceae</taxon>
        <taxon>Spiromyces</taxon>
    </lineage>
</organism>
<reference evidence="1" key="1">
    <citation type="submission" date="2022-06" db="EMBL/GenBank/DDBJ databases">
        <title>Phylogenomic reconstructions and comparative analyses of Kickxellomycotina fungi.</title>
        <authorList>
            <person name="Reynolds N.K."/>
            <person name="Stajich J.E."/>
            <person name="Barry K."/>
            <person name="Grigoriev I.V."/>
            <person name="Crous P."/>
            <person name="Smith M.E."/>
        </authorList>
    </citation>
    <scope>NUCLEOTIDE SEQUENCE</scope>
    <source>
        <strain evidence="1">RSA 2271</strain>
    </source>
</reference>
<evidence type="ECO:0000313" key="1">
    <source>
        <dbReference type="EMBL" id="KAJ1674033.1"/>
    </source>
</evidence>
<evidence type="ECO:0000313" key="2">
    <source>
        <dbReference type="Proteomes" id="UP001145114"/>
    </source>
</evidence>
<protein>
    <submittedName>
        <fullName evidence="1">Uncharacterized protein</fullName>
    </submittedName>
</protein>